<accession>A0A431WVU2</accession>
<protein>
    <submittedName>
        <fullName evidence="2">Uncharacterized protein</fullName>
    </submittedName>
</protein>
<name>A0A431WVU2_9GAMM</name>
<dbReference type="OrthoDB" id="6292668at2"/>
<evidence type="ECO:0000313" key="2">
    <source>
        <dbReference type="EMBL" id="RTR39566.1"/>
    </source>
</evidence>
<keyword evidence="3" id="KW-1185">Reference proteome</keyword>
<organism evidence="2 3">
    <name type="scientific">Shewanella canadensis</name>
    <dbReference type="NCBI Taxonomy" id="271096"/>
    <lineage>
        <taxon>Bacteria</taxon>
        <taxon>Pseudomonadati</taxon>
        <taxon>Pseudomonadota</taxon>
        <taxon>Gammaproteobacteria</taxon>
        <taxon>Alteromonadales</taxon>
        <taxon>Shewanellaceae</taxon>
        <taxon>Shewanella</taxon>
    </lineage>
</organism>
<keyword evidence="1" id="KW-0732">Signal</keyword>
<proteinExistence type="predicted"/>
<evidence type="ECO:0000256" key="1">
    <source>
        <dbReference type="SAM" id="SignalP"/>
    </source>
</evidence>
<dbReference type="EMBL" id="RXNU01000003">
    <property type="protein sequence ID" value="RTR39566.1"/>
    <property type="molecule type" value="Genomic_DNA"/>
</dbReference>
<reference evidence="2 3" key="1">
    <citation type="submission" date="2018-12" db="EMBL/GenBank/DDBJ databases">
        <authorList>
            <person name="Yu L."/>
        </authorList>
    </citation>
    <scope>NUCLEOTIDE SEQUENCE [LARGE SCALE GENOMIC DNA]</scope>
    <source>
        <strain evidence="2 3">HAW-EB2</strain>
    </source>
</reference>
<dbReference type="AlphaFoldDB" id="A0A431WVU2"/>
<sequence length="251" mass="28964">MRYRYWLTLTLPMFITTAYSTETTSSEQEFEQKFEQKIEQAIVEFEQTPREYWSYHLSRYENEEGDITQSIERYTPAADIDNPWVLVSANGKVPTAKEQEKFVKTKRKQAESKGSGGNFSLKLRELINLDELQLVTNEESLIIMSFPVQLARLGDDAAGKLQGRLTYNQQEQFIEEIMIVNSAEFSPMFSASISELTLTFSFIKIDSAVLPHQHKMDMKGRFALFSEIDETSTDTYSDYQYTGKPDKSLSK</sequence>
<dbReference type="RefSeq" id="WP_126519588.1">
    <property type="nucleotide sequence ID" value="NZ_RXNU01000003.1"/>
</dbReference>
<dbReference type="Proteomes" id="UP000267448">
    <property type="component" value="Unassembled WGS sequence"/>
</dbReference>
<feature type="chain" id="PRO_5019297142" evidence="1">
    <location>
        <begin position="21"/>
        <end position="251"/>
    </location>
</feature>
<evidence type="ECO:0000313" key="3">
    <source>
        <dbReference type="Proteomes" id="UP000267448"/>
    </source>
</evidence>
<gene>
    <name evidence="2" type="ORF">EKG38_07105</name>
</gene>
<comment type="caution">
    <text evidence="2">The sequence shown here is derived from an EMBL/GenBank/DDBJ whole genome shotgun (WGS) entry which is preliminary data.</text>
</comment>
<feature type="signal peptide" evidence="1">
    <location>
        <begin position="1"/>
        <end position="20"/>
    </location>
</feature>